<dbReference type="NCBIfam" id="TIGR02352">
    <property type="entry name" value="thiamin_ThiO"/>
    <property type="match status" value="1"/>
</dbReference>
<keyword evidence="8" id="KW-1185">Reference proteome</keyword>
<dbReference type="Proteomes" id="UP000612362">
    <property type="component" value="Unassembled WGS sequence"/>
</dbReference>
<dbReference type="AlphaFoldDB" id="A0A8J3I8T2"/>
<evidence type="ECO:0000256" key="1">
    <source>
        <dbReference type="ARBA" id="ARBA00004948"/>
    </source>
</evidence>
<dbReference type="EMBL" id="BNJF01000002">
    <property type="protein sequence ID" value="GHO46779.1"/>
    <property type="molecule type" value="Genomic_DNA"/>
</dbReference>
<dbReference type="GO" id="GO:0009228">
    <property type="term" value="P:thiamine biosynthetic process"/>
    <property type="evidence" value="ECO:0007669"/>
    <property type="project" value="UniProtKB-KW"/>
</dbReference>
<keyword evidence="3" id="KW-0560">Oxidoreductase</keyword>
<dbReference type="EC" id="1.4.3.19" evidence="5"/>
<dbReference type="InterPro" id="IPR012727">
    <property type="entry name" value="Gly_oxidase_ThiO"/>
</dbReference>
<dbReference type="GO" id="GO:0050660">
    <property type="term" value="F:flavin adenine dinucleotide binding"/>
    <property type="evidence" value="ECO:0007669"/>
    <property type="project" value="InterPro"/>
</dbReference>
<dbReference type="GO" id="GO:0043799">
    <property type="term" value="F:glycine oxidase activity"/>
    <property type="evidence" value="ECO:0007669"/>
    <property type="project" value="UniProtKB-EC"/>
</dbReference>
<evidence type="ECO:0000256" key="3">
    <source>
        <dbReference type="ARBA" id="ARBA00023002"/>
    </source>
</evidence>
<accession>A0A8J3I8T2</accession>
<dbReference type="PANTHER" id="PTHR13847:SF289">
    <property type="entry name" value="GLYCINE OXIDASE"/>
    <property type="match status" value="1"/>
</dbReference>
<feature type="domain" description="FAD dependent oxidoreductase" evidence="6">
    <location>
        <begin position="9"/>
        <end position="355"/>
    </location>
</feature>
<dbReference type="RefSeq" id="WP_220196134.1">
    <property type="nucleotide sequence ID" value="NZ_BNJF01000002.1"/>
</dbReference>
<organism evidence="7 8">
    <name type="scientific">Ktedonospora formicarum</name>
    <dbReference type="NCBI Taxonomy" id="2778364"/>
    <lineage>
        <taxon>Bacteria</taxon>
        <taxon>Bacillati</taxon>
        <taxon>Chloroflexota</taxon>
        <taxon>Ktedonobacteria</taxon>
        <taxon>Ktedonobacterales</taxon>
        <taxon>Ktedonobacteraceae</taxon>
        <taxon>Ktedonospora</taxon>
    </lineage>
</organism>
<dbReference type="GO" id="GO:0005737">
    <property type="term" value="C:cytoplasm"/>
    <property type="evidence" value="ECO:0007669"/>
    <property type="project" value="TreeGrafter"/>
</dbReference>
<keyword evidence="2" id="KW-0784">Thiamine biosynthesis</keyword>
<dbReference type="SUPFAM" id="SSF51905">
    <property type="entry name" value="FAD/NAD(P)-binding domain"/>
    <property type="match status" value="1"/>
</dbReference>
<gene>
    <name evidence="7" type="primary">thiO_2</name>
    <name evidence="7" type="ORF">KSX_49420</name>
</gene>
<reference evidence="7" key="1">
    <citation type="submission" date="2020-10" db="EMBL/GenBank/DDBJ databases">
        <title>Taxonomic study of unclassified bacteria belonging to the class Ktedonobacteria.</title>
        <authorList>
            <person name="Yabe S."/>
            <person name="Wang C.M."/>
            <person name="Zheng Y."/>
            <person name="Sakai Y."/>
            <person name="Cavaletti L."/>
            <person name="Monciardini P."/>
            <person name="Donadio S."/>
        </authorList>
    </citation>
    <scope>NUCLEOTIDE SEQUENCE</scope>
    <source>
        <strain evidence="7">SOSP1-1</strain>
    </source>
</reference>
<evidence type="ECO:0000313" key="7">
    <source>
        <dbReference type="EMBL" id="GHO46779.1"/>
    </source>
</evidence>
<dbReference type="Gene3D" id="3.50.50.60">
    <property type="entry name" value="FAD/NAD(P)-binding domain"/>
    <property type="match status" value="1"/>
</dbReference>
<dbReference type="UniPathway" id="UPA00060"/>
<evidence type="ECO:0000313" key="8">
    <source>
        <dbReference type="Proteomes" id="UP000612362"/>
    </source>
</evidence>
<dbReference type="PANTHER" id="PTHR13847">
    <property type="entry name" value="SARCOSINE DEHYDROGENASE-RELATED"/>
    <property type="match status" value="1"/>
</dbReference>
<name>A0A8J3I8T2_9CHLR</name>
<protein>
    <recommendedName>
        <fullName evidence="5">glycine oxidase</fullName>
        <ecNumber evidence="5">1.4.3.19</ecNumber>
    </recommendedName>
</protein>
<dbReference type="InterPro" id="IPR006076">
    <property type="entry name" value="FAD-dep_OxRdtase"/>
</dbReference>
<evidence type="ECO:0000256" key="4">
    <source>
        <dbReference type="ARBA" id="ARBA00049872"/>
    </source>
</evidence>
<evidence type="ECO:0000256" key="5">
    <source>
        <dbReference type="ARBA" id="ARBA00050018"/>
    </source>
</evidence>
<proteinExistence type="predicted"/>
<dbReference type="SUPFAM" id="SSF54373">
    <property type="entry name" value="FAD-linked reductases, C-terminal domain"/>
    <property type="match status" value="1"/>
</dbReference>
<dbReference type="Pfam" id="PF01266">
    <property type="entry name" value="DAO"/>
    <property type="match status" value="1"/>
</dbReference>
<comment type="caution">
    <text evidence="7">The sequence shown here is derived from an EMBL/GenBank/DDBJ whole genome shotgun (WGS) entry which is preliminary data.</text>
</comment>
<dbReference type="Gene3D" id="3.30.9.10">
    <property type="entry name" value="D-Amino Acid Oxidase, subunit A, domain 2"/>
    <property type="match status" value="1"/>
</dbReference>
<comment type="pathway">
    <text evidence="1">Cofactor biosynthesis; thiamine diphosphate biosynthesis.</text>
</comment>
<evidence type="ECO:0000259" key="6">
    <source>
        <dbReference type="Pfam" id="PF01266"/>
    </source>
</evidence>
<sequence>MTSSTTTNIVIMGGGVTGSSIAYHLQKAGTTSVTVIEREEIASESSSAAAGMLAPIGGMQKDDAFTNLLIAGRKLNLELIPQLQEASGVQPEYRRLGSLRLATTKVEEEQLRTRFTFWQELQQEVEWMNGEEARKVEPVLGEQVRAAIFAPGAGSIKPKGFTQAYAGAARNLGARFIERCEVVGIEHDGYNVTGVRTSTGMNIPCQHLVIAAGAWSGRCGDWLGFDLPITPTRGQILALHQPEQPLTHILSGAGVYLIPKPDSTIFVGASVEKAGFDKRLTAGAIARLLTSAIQVAPMLEQATIDRMWAGLRPGTPDDRPILGKAPGWHNVTLAAGHNGVGFELSAITGKLIAELVTTGQTPPLIKPFGVERFATN</sequence>
<evidence type="ECO:0000256" key="2">
    <source>
        <dbReference type="ARBA" id="ARBA00022977"/>
    </source>
</evidence>
<comment type="catalytic activity">
    <reaction evidence="4">
        <text>glycine + O2 + H2O = glyoxylate + H2O2 + NH4(+)</text>
        <dbReference type="Rhea" id="RHEA:11532"/>
        <dbReference type="ChEBI" id="CHEBI:15377"/>
        <dbReference type="ChEBI" id="CHEBI:15379"/>
        <dbReference type="ChEBI" id="CHEBI:16240"/>
        <dbReference type="ChEBI" id="CHEBI:28938"/>
        <dbReference type="ChEBI" id="CHEBI:36655"/>
        <dbReference type="ChEBI" id="CHEBI:57305"/>
        <dbReference type="EC" id="1.4.3.19"/>
    </reaction>
</comment>
<dbReference type="InterPro" id="IPR036188">
    <property type="entry name" value="FAD/NAD-bd_sf"/>
</dbReference>
<dbReference type="GO" id="GO:0009229">
    <property type="term" value="P:thiamine diphosphate biosynthetic process"/>
    <property type="evidence" value="ECO:0007669"/>
    <property type="project" value="UniProtKB-UniPathway"/>
</dbReference>